<proteinExistence type="predicted"/>
<organism evidence="1 2">
    <name type="scientific">Streptomyces phage SF1</name>
    <dbReference type="NCBI Taxonomy" id="1690817"/>
    <lineage>
        <taxon>Viruses</taxon>
        <taxon>Duplodnaviria</taxon>
        <taxon>Heunggongvirae</taxon>
        <taxon>Uroviricota</taxon>
        <taxon>Caudoviricetes</taxon>
        <taxon>Sfunavirus</taxon>
        <taxon>Sfunavirus SF1</taxon>
    </lineage>
</organism>
<sequence>MMRLPPQVLAALPKATRRTTRAEWSNDGGQTWQQCKVASAEVKPDRTAECRWSGSADLIGVPTGRDGVNVAATHVRLWEGIAPPRSDTYWVPAGWYVVDQVREGRTAASVTLLGLEDVIRGASLPVARSVESDSARAIAATLVAEALPQAAVSWRPRVDADARVPAFLVDEDRWQAISGGTDSSGISTGIAPALGAEVYADARGIITFAPVPTIDDPVVWRLPYGQGRAYPAREQSAEGLVNCWVISGDSGDGQPAVGPVAVWDDNPNSLTYAGPDPVNDPLAPQRLGLHGVRLRVERYSSALITGAAQAQTVGEAKLADSLGVQSSLTFDAYSHPGIEPGDVVEVEVDPDVWQRHIIDSVSRKLGAASMSCQTRTAARRL</sequence>
<dbReference type="KEGG" id="vg:26626370"/>
<protein>
    <submittedName>
        <fullName evidence="1">Uncharacterized protein</fullName>
    </submittedName>
</protein>
<name>A0A0K1Y599_9CAUD</name>
<reference evidence="1 2" key="1">
    <citation type="submission" date="2015-06" db="EMBL/GenBank/DDBJ databases">
        <title>Complete genomic sequence analysis of Two virulent actinophages of Streptomyces flavovirens.</title>
        <authorList>
            <person name="Sharaf A."/>
            <person name="Marie E."/>
            <person name="ElBaz R."/>
            <person name="Elmaghraby I."/>
            <person name="Mercati F."/>
        </authorList>
    </citation>
    <scope>NUCLEOTIDE SEQUENCE [LARGE SCALE GENOMIC DNA]</scope>
</reference>
<dbReference type="EMBL" id="KT221033">
    <property type="protein sequence ID" value="AKY02187.1"/>
    <property type="molecule type" value="Genomic_DNA"/>
</dbReference>
<dbReference type="GeneID" id="26626370"/>
<keyword evidence="2" id="KW-1185">Reference proteome</keyword>
<gene>
    <name evidence="1" type="ORF">SF1_380</name>
</gene>
<evidence type="ECO:0000313" key="1">
    <source>
        <dbReference type="EMBL" id="AKY02187.1"/>
    </source>
</evidence>
<dbReference type="RefSeq" id="YP_009199286.1">
    <property type="nucleotide sequence ID" value="NC_028807.1"/>
</dbReference>
<evidence type="ECO:0000313" key="2">
    <source>
        <dbReference type="Proteomes" id="UP000201570"/>
    </source>
</evidence>
<accession>A0A0K1Y599</accession>
<dbReference type="OrthoDB" id="3223at10239"/>
<dbReference type="Proteomes" id="UP000201570">
    <property type="component" value="Segment"/>
</dbReference>